<organism evidence="1 2">
    <name type="scientific">Flavobacterium suaedae</name>
    <dbReference type="NCBI Taxonomy" id="1767027"/>
    <lineage>
        <taxon>Bacteria</taxon>
        <taxon>Pseudomonadati</taxon>
        <taxon>Bacteroidota</taxon>
        <taxon>Flavobacteriia</taxon>
        <taxon>Flavobacteriales</taxon>
        <taxon>Flavobacteriaceae</taxon>
        <taxon>Flavobacterium</taxon>
    </lineage>
</organism>
<name>A0ABQ1K4M1_9FLAO</name>
<evidence type="ECO:0008006" key="3">
    <source>
        <dbReference type="Google" id="ProtNLM"/>
    </source>
</evidence>
<dbReference type="SUPFAM" id="SSF82185">
    <property type="entry name" value="Histone H3 K4-specific methyltransferase SET7/9 N-terminal domain"/>
    <property type="match status" value="4"/>
</dbReference>
<gene>
    <name evidence="1" type="ORF">GCM10007424_27940</name>
</gene>
<dbReference type="Gene3D" id="2.20.110.10">
    <property type="entry name" value="Histone H3 K4-specific methyltransferase SET7/9 N-terminal domain"/>
    <property type="match status" value="1"/>
</dbReference>
<evidence type="ECO:0000313" key="1">
    <source>
        <dbReference type="EMBL" id="GGB86280.1"/>
    </source>
</evidence>
<comment type="caution">
    <text evidence="1">The sequence shown here is derived from an EMBL/GenBank/DDBJ whole genome shotgun (WGS) entry which is preliminary data.</text>
</comment>
<dbReference type="Gene3D" id="3.90.930.1">
    <property type="match status" value="4"/>
</dbReference>
<dbReference type="Proteomes" id="UP000615760">
    <property type="component" value="Unassembled WGS sequence"/>
</dbReference>
<protein>
    <recommendedName>
        <fullName evidence="3">Toxin-antitoxin system YwqK family antitoxin</fullName>
    </recommendedName>
</protein>
<reference evidence="2" key="1">
    <citation type="journal article" date="2019" name="Int. J. Syst. Evol. Microbiol.">
        <title>The Global Catalogue of Microorganisms (GCM) 10K type strain sequencing project: providing services to taxonomists for standard genome sequencing and annotation.</title>
        <authorList>
            <consortium name="The Broad Institute Genomics Platform"/>
            <consortium name="The Broad Institute Genome Sequencing Center for Infectious Disease"/>
            <person name="Wu L."/>
            <person name="Ma J."/>
        </authorList>
    </citation>
    <scope>NUCLEOTIDE SEQUENCE [LARGE SCALE GENOMIC DNA]</scope>
    <source>
        <strain evidence="2">CGMCC 1.15461</strain>
    </source>
</reference>
<accession>A0ABQ1K4M1</accession>
<proteinExistence type="predicted"/>
<dbReference type="InterPro" id="IPR011652">
    <property type="entry name" value="MORN_2"/>
</dbReference>
<dbReference type="PANTHER" id="PTHR33706">
    <property type="entry name" value="MORN VARIANT REPEAT PROTEIN"/>
    <property type="match status" value="1"/>
</dbReference>
<sequence length="607" mass="71603">MKFYITLLTLFITLSFSAQEKRYYHNGSIKESGNYTDKKKTGEWKYYYENGNLKAEGEYKDNEKDGVWKYYYSSGKLLKIAEYKDGDDNYGTLKEYYENGQLKLKKKYKNKQLHGKLVSYFADGHIEEKGRLKNGKGTGKHIMYWENHNVRKEVTYNKDNIVTDEFEYYKDGKKLRVNHFDPKTGNGEYTTFYPDGSVLRYLKLEDKKIILQKKFYENGNPEETEVHTIKGETDDFIKTKYDEAGIVQRIDSMVDYRLYSTTEYLGDTIIHYKWKKGHKDGLYAARYKNGSIAEKGNYKRSGKIGLWQSYYKNGQLQFEGMFEYDSIQKKGDYRTGAHKYYYANGNIKNVEHYDVVDYESKAYREGNIKKSIRTGTWYSYYPDGKIELEVTYANNQKNGTVKEYYRNGNTAYIANYSNDRIIGTETYFFENSNTEHVISRNNYGYKQGKEIYYHEDGNQKEIIYYEDSYKEGAYLAYYDNGQLKTEGSYITNIKVGKWKYYDENGNLTFEEHYEPNLNKYSAVYYYKKQIVAKVTGSLFNESERTHTLYTDGKIVNMYNRLGLNENDISITGFDLIMNNDETFRVIIEYTNNKTGGRGVINTIYPFQ</sequence>
<dbReference type="PANTHER" id="PTHR33706:SF1">
    <property type="entry name" value="TPR REPEAT PROTEIN"/>
    <property type="match status" value="1"/>
</dbReference>
<dbReference type="EMBL" id="BMJE01000009">
    <property type="protein sequence ID" value="GGB86280.1"/>
    <property type="molecule type" value="Genomic_DNA"/>
</dbReference>
<evidence type="ECO:0000313" key="2">
    <source>
        <dbReference type="Proteomes" id="UP000615760"/>
    </source>
</evidence>
<keyword evidence="2" id="KW-1185">Reference proteome</keyword>
<dbReference type="Pfam" id="PF07661">
    <property type="entry name" value="MORN_2"/>
    <property type="match status" value="10"/>
</dbReference>
<dbReference type="RefSeq" id="WP_188621942.1">
    <property type="nucleotide sequence ID" value="NZ_BMJE01000009.1"/>
</dbReference>